<dbReference type="PROSITE" id="PS51819">
    <property type="entry name" value="VOC"/>
    <property type="match status" value="1"/>
</dbReference>
<gene>
    <name evidence="3" type="ORF">GCM10023313_27020</name>
</gene>
<proteinExistence type="predicted"/>
<dbReference type="EMBL" id="BAABJI010000002">
    <property type="protein sequence ID" value="GAA4921695.1"/>
    <property type="molecule type" value="Genomic_DNA"/>
</dbReference>
<comment type="caution">
    <text evidence="3">The sequence shown here is derived from an EMBL/GenBank/DDBJ whole genome shotgun (WGS) entry which is preliminary data.</text>
</comment>
<dbReference type="Proteomes" id="UP001501436">
    <property type="component" value="Unassembled WGS sequence"/>
</dbReference>
<evidence type="ECO:0000313" key="4">
    <source>
        <dbReference type="Proteomes" id="UP001501436"/>
    </source>
</evidence>
<dbReference type="InterPro" id="IPR004360">
    <property type="entry name" value="Glyas_Fos-R_dOase_dom"/>
</dbReference>
<dbReference type="InterPro" id="IPR037523">
    <property type="entry name" value="VOC_core"/>
</dbReference>
<accession>A0ABP9FYD4</accession>
<keyword evidence="1" id="KW-0479">Metal-binding</keyword>
<evidence type="ECO:0000313" key="3">
    <source>
        <dbReference type="EMBL" id="GAA4921695.1"/>
    </source>
</evidence>
<dbReference type="SUPFAM" id="SSF54593">
    <property type="entry name" value="Glyoxalase/Bleomycin resistance protein/Dihydroxybiphenyl dioxygenase"/>
    <property type="match status" value="1"/>
</dbReference>
<evidence type="ECO:0000259" key="2">
    <source>
        <dbReference type="PROSITE" id="PS51819"/>
    </source>
</evidence>
<protein>
    <submittedName>
        <fullName evidence="3">VOC family protein</fullName>
    </submittedName>
</protein>
<dbReference type="RefSeq" id="WP_345331744.1">
    <property type="nucleotide sequence ID" value="NZ_BAABJI010000002.1"/>
</dbReference>
<dbReference type="PANTHER" id="PTHR43279:SF1">
    <property type="entry name" value="CATECHOL-2,3-DIOXYGENASE"/>
    <property type="match status" value="1"/>
</dbReference>
<dbReference type="PANTHER" id="PTHR43279">
    <property type="entry name" value="CATECHOL-2,3-DIOXYGENASE"/>
    <property type="match status" value="1"/>
</dbReference>
<organism evidence="3 4">
    <name type="scientific">Mucilaginibacter defluvii</name>
    <dbReference type="NCBI Taxonomy" id="1196019"/>
    <lineage>
        <taxon>Bacteria</taxon>
        <taxon>Pseudomonadati</taxon>
        <taxon>Bacteroidota</taxon>
        <taxon>Sphingobacteriia</taxon>
        <taxon>Sphingobacteriales</taxon>
        <taxon>Sphingobacteriaceae</taxon>
        <taxon>Mucilaginibacter</taxon>
    </lineage>
</organism>
<dbReference type="PROSITE" id="PS00934">
    <property type="entry name" value="GLYOXALASE_I_1"/>
    <property type="match status" value="1"/>
</dbReference>
<sequence length="164" mass="18264">MDNYTIPAQTRIGHVHLKVSNLQRAMDFYIGLLGFELVTMYGDQAAFISAGGYHHHIGLNTWYSKDGGPAPQHTAGLFHTAILYPERKDLAVILKRLLDAGYPISGASDHGVSEAIYLDDPDKNGVELYWDRPRDQWPLDEHGNLTMFTKALDVKGLLALADDK</sequence>
<reference evidence="4" key="1">
    <citation type="journal article" date="2019" name="Int. J. Syst. Evol. Microbiol.">
        <title>The Global Catalogue of Microorganisms (GCM) 10K type strain sequencing project: providing services to taxonomists for standard genome sequencing and annotation.</title>
        <authorList>
            <consortium name="The Broad Institute Genomics Platform"/>
            <consortium name="The Broad Institute Genome Sequencing Center for Infectious Disease"/>
            <person name="Wu L."/>
            <person name="Ma J."/>
        </authorList>
    </citation>
    <scope>NUCLEOTIDE SEQUENCE [LARGE SCALE GENOMIC DNA]</scope>
    <source>
        <strain evidence="4">JCM 18283</strain>
    </source>
</reference>
<name>A0ABP9FYD4_9SPHI</name>
<keyword evidence="4" id="KW-1185">Reference proteome</keyword>
<dbReference type="InterPro" id="IPR018146">
    <property type="entry name" value="Glyoxalase_1_CS"/>
</dbReference>
<feature type="domain" description="VOC" evidence="2">
    <location>
        <begin position="11"/>
        <end position="131"/>
    </location>
</feature>
<dbReference type="Pfam" id="PF00903">
    <property type="entry name" value="Glyoxalase"/>
    <property type="match status" value="1"/>
</dbReference>
<evidence type="ECO:0000256" key="1">
    <source>
        <dbReference type="ARBA" id="ARBA00022723"/>
    </source>
</evidence>
<dbReference type="InterPro" id="IPR029068">
    <property type="entry name" value="Glyas_Bleomycin-R_OHBP_Dase"/>
</dbReference>
<dbReference type="Gene3D" id="3.10.180.10">
    <property type="entry name" value="2,3-Dihydroxybiphenyl 1,2-Dioxygenase, domain 1"/>
    <property type="match status" value="1"/>
</dbReference>